<organism evidence="2 3">
    <name type="scientific">Halopseudomonas xinjiangensis</name>
    <dbReference type="NCBI Taxonomy" id="487184"/>
    <lineage>
        <taxon>Bacteria</taxon>
        <taxon>Pseudomonadati</taxon>
        <taxon>Pseudomonadota</taxon>
        <taxon>Gammaproteobacteria</taxon>
        <taxon>Pseudomonadales</taxon>
        <taxon>Pseudomonadaceae</taxon>
        <taxon>Halopseudomonas</taxon>
    </lineage>
</organism>
<feature type="transmembrane region" description="Helical" evidence="1">
    <location>
        <begin position="138"/>
        <end position="160"/>
    </location>
</feature>
<evidence type="ECO:0000313" key="3">
    <source>
        <dbReference type="Proteomes" id="UP000243207"/>
    </source>
</evidence>
<keyword evidence="3" id="KW-1185">Reference proteome</keyword>
<evidence type="ECO:0000313" key="2">
    <source>
        <dbReference type="EMBL" id="SDR94724.1"/>
    </source>
</evidence>
<protein>
    <submittedName>
        <fullName evidence="2">Uncharacterized protein involved in response to NO</fullName>
    </submittedName>
</protein>
<keyword evidence="1" id="KW-0472">Membrane</keyword>
<dbReference type="EMBL" id="LT629736">
    <property type="protein sequence ID" value="SDR94724.1"/>
    <property type="molecule type" value="Genomic_DNA"/>
</dbReference>
<accession>A0A1H1N6X1</accession>
<feature type="transmembrane region" description="Helical" evidence="1">
    <location>
        <begin position="356"/>
        <end position="377"/>
    </location>
</feature>
<name>A0A1H1N6X1_9GAMM</name>
<feature type="transmembrane region" description="Helical" evidence="1">
    <location>
        <begin position="110"/>
        <end position="131"/>
    </location>
</feature>
<dbReference type="RefSeq" id="WP_407920156.1">
    <property type="nucleotide sequence ID" value="NZ_LT629736.1"/>
</dbReference>
<dbReference type="InterPro" id="IPR010266">
    <property type="entry name" value="NnrS"/>
</dbReference>
<dbReference type="Proteomes" id="UP000243207">
    <property type="component" value="Chromosome I"/>
</dbReference>
<evidence type="ECO:0000256" key="1">
    <source>
        <dbReference type="SAM" id="Phobius"/>
    </source>
</evidence>
<feature type="transmembrane region" description="Helical" evidence="1">
    <location>
        <begin position="265"/>
        <end position="292"/>
    </location>
</feature>
<feature type="transmembrane region" description="Helical" evidence="1">
    <location>
        <begin position="86"/>
        <end position="104"/>
    </location>
</feature>
<feature type="transmembrane region" description="Helical" evidence="1">
    <location>
        <begin position="330"/>
        <end position="350"/>
    </location>
</feature>
<keyword evidence="1" id="KW-0812">Transmembrane</keyword>
<feature type="transmembrane region" description="Helical" evidence="1">
    <location>
        <begin position="18"/>
        <end position="37"/>
    </location>
</feature>
<keyword evidence="1" id="KW-1133">Transmembrane helix</keyword>
<proteinExistence type="predicted"/>
<feature type="transmembrane region" description="Helical" evidence="1">
    <location>
        <begin position="57"/>
        <end position="74"/>
    </location>
</feature>
<feature type="transmembrane region" description="Helical" evidence="1">
    <location>
        <begin position="213"/>
        <end position="230"/>
    </location>
</feature>
<gene>
    <name evidence="2" type="ORF">SAMN05216421_0621</name>
</gene>
<dbReference type="AlphaFoldDB" id="A0A1H1N6X1"/>
<feature type="transmembrane region" description="Helical" evidence="1">
    <location>
        <begin position="298"/>
        <end position="318"/>
    </location>
</feature>
<sequence length="390" mass="42137">MSDTQLPPALLRLGFRPFFLAGGLFAALAVPIWLLALFGHLDWQPSGGWLAWHRHEMLFGFGAAIIAGFLLTAVQNWTGVPGLRGTPLLILVGLWLAGRIAWLLGLTPWLVLALDVAFLPALAVAIGSSLIKVRQTRNYPVLLVITLLALANLLVLVGLVQQSDQLARQGNLGALWLIAALIGVIGGRVIPFFTRNGLTLAAPAEALPWLDNLLLAGSIIVALLMFSGTALAPSPWLAALFTVMGLGHALRLVRWHHVGIWKVPLLWSLHLAYGWLVLAYLAMACWHAGWLISFTQATHLLAIGGMSGIILAMIARVSLGHTGRPLRTPFTMSVAFVLINLAVPARVWLSHVHLSAGLWLAAAAWSVAFGLFVWHYWPMLSRPRPDGGPG</sequence>
<dbReference type="Pfam" id="PF05940">
    <property type="entry name" value="NnrS"/>
    <property type="match status" value="1"/>
</dbReference>
<feature type="transmembrane region" description="Helical" evidence="1">
    <location>
        <begin position="172"/>
        <end position="193"/>
    </location>
</feature>
<dbReference type="STRING" id="487184.SAMN05216421_0621"/>
<reference evidence="3" key="1">
    <citation type="submission" date="2016-10" db="EMBL/GenBank/DDBJ databases">
        <authorList>
            <person name="Varghese N."/>
            <person name="Submissions S."/>
        </authorList>
    </citation>
    <scope>NUCLEOTIDE SEQUENCE [LARGE SCALE GENOMIC DNA]</scope>
    <source>
        <strain evidence="3">NRRL B-51270</strain>
    </source>
</reference>